<feature type="region of interest" description="Disordered" evidence="1">
    <location>
        <begin position="139"/>
        <end position="158"/>
    </location>
</feature>
<dbReference type="Proteomes" id="UP000792457">
    <property type="component" value="Unassembled WGS sequence"/>
</dbReference>
<comment type="caution">
    <text evidence="2">The sequence shown here is derived from an EMBL/GenBank/DDBJ whole genome shotgun (WGS) entry which is preliminary data.</text>
</comment>
<evidence type="ECO:0000313" key="3">
    <source>
        <dbReference type="Proteomes" id="UP000792457"/>
    </source>
</evidence>
<reference evidence="2" key="2">
    <citation type="submission" date="2017-10" db="EMBL/GenBank/DDBJ databases">
        <title>Ladona fulva Genome sequencing and assembly.</title>
        <authorList>
            <person name="Murali S."/>
            <person name="Richards S."/>
            <person name="Bandaranaike D."/>
            <person name="Bellair M."/>
            <person name="Blankenburg K."/>
            <person name="Chao H."/>
            <person name="Dinh H."/>
            <person name="Doddapaneni H."/>
            <person name="Dugan-Rocha S."/>
            <person name="Elkadiri S."/>
            <person name="Gnanaolivu R."/>
            <person name="Hernandez B."/>
            <person name="Skinner E."/>
            <person name="Javaid M."/>
            <person name="Lee S."/>
            <person name="Li M."/>
            <person name="Ming W."/>
            <person name="Munidasa M."/>
            <person name="Muniz J."/>
            <person name="Nguyen L."/>
            <person name="Hughes D."/>
            <person name="Osuji N."/>
            <person name="Pu L.-L."/>
            <person name="Puazo M."/>
            <person name="Qu C."/>
            <person name="Quiroz J."/>
            <person name="Raj R."/>
            <person name="Weissenberger G."/>
            <person name="Xin Y."/>
            <person name="Zou X."/>
            <person name="Han Y."/>
            <person name="Worley K."/>
            <person name="Muzny D."/>
            <person name="Gibbs R."/>
        </authorList>
    </citation>
    <scope>NUCLEOTIDE SEQUENCE</scope>
    <source>
        <strain evidence="2">Sampled in the wild</strain>
    </source>
</reference>
<accession>A0A8K0PCF2</accession>
<keyword evidence="3" id="KW-1185">Reference proteome</keyword>
<reference evidence="2" key="1">
    <citation type="submission" date="2013-04" db="EMBL/GenBank/DDBJ databases">
        <authorList>
            <person name="Qu J."/>
            <person name="Murali S.C."/>
            <person name="Bandaranaike D."/>
            <person name="Bellair M."/>
            <person name="Blankenburg K."/>
            <person name="Chao H."/>
            <person name="Dinh H."/>
            <person name="Doddapaneni H."/>
            <person name="Downs B."/>
            <person name="Dugan-Rocha S."/>
            <person name="Elkadiri S."/>
            <person name="Gnanaolivu R.D."/>
            <person name="Hernandez B."/>
            <person name="Javaid M."/>
            <person name="Jayaseelan J.C."/>
            <person name="Lee S."/>
            <person name="Li M."/>
            <person name="Ming W."/>
            <person name="Munidasa M."/>
            <person name="Muniz J."/>
            <person name="Nguyen L."/>
            <person name="Ongeri F."/>
            <person name="Osuji N."/>
            <person name="Pu L.-L."/>
            <person name="Puazo M."/>
            <person name="Qu C."/>
            <person name="Quiroz J."/>
            <person name="Raj R."/>
            <person name="Weissenberger G."/>
            <person name="Xin Y."/>
            <person name="Zou X."/>
            <person name="Han Y."/>
            <person name="Richards S."/>
            <person name="Worley K."/>
            <person name="Muzny D."/>
            <person name="Gibbs R."/>
        </authorList>
    </citation>
    <scope>NUCLEOTIDE SEQUENCE</scope>
    <source>
        <strain evidence="2">Sampled in the wild</strain>
    </source>
</reference>
<name>A0A8K0PCF2_LADFU</name>
<dbReference type="AlphaFoldDB" id="A0A8K0PCF2"/>
<proteinExistence type="predicted"/>
<dbReference type="EMBL" id="KZ309864">
    <property type="protein sequence ID" value="KAG8239718.1"/>
    <property type="molecule type" value="Genomic_DNA"/>
</dbReference>
<protein>
    <submittedName>
        <fullName evidence="2">Uncharacterized protein</fullName>
    </submittedName>
</protein>
<sequence length="454" mass="49668">MWQWSDNDVSPETLHPLILCTMLLVQRVISITSSLTLFLKVGCGPLLSNCNSVVIRYSKRDSLLGLTSELPHTEWCELESHPTRRSQLLVLQNFTRSSSSLLGRGSGASYGTQTITFRFTSWSASTTLKMVPARGPTFSTTPGVSCKPPRSSLSSREDVGLRHTLKVGLRGPFANPSEVFKNPVSILVPRVAREIRVGHPSEESILSTCQPGLDPSCIAKPGTPRGGCGSAPRMVVLTGIRQQIAAQRPHPRITYPSPPISIFTDEAVPSTFAFSTRADSKFTDLFSDSKSVGENLKSESDTPSERIIIGGETKAIPPKPDSKLSPEILQKYEGKTREVGRTLSFKSMPLLVCSEQLGRQYCCLCPPLFRTCVTKRDGIITMLYDKVLFETEKISCGGPQIDCAYGDSALSYSQVWRKAFKEGREEVVNKPHAGGPSTNSNLTCVHDLLNSDRG</sequence>
<evidence type="ECO:0000313" key="2">
    <source>
        <dbReference type="EMBL" id="KAG8239718.1"/>
    </source>
</evidence>
<gene>
    <name evidence="2" type="ORF">J437_LFUL019156</name>
</gene>
<organism evidence="2 3">
    <name type="scientific">Ladona fulva</name>
    <name type="common">Scarce chaser dragonfly</name>
    <name type="synonym">Libellula fulva</name>
    <dbReference type="NCBI Taxonomy" id="123851"/>
    <lineage>
        <taxon>Eukaryota</taxon>
        <taxon>Metazoa</taxon>
        <taxon>Ecdysozoa</taxon>
        <taxon>Arthropoda</taxon>
        <taxon>Hexapoda</taxon>
        <taxon>Insecta</taxon>
        <taxon>Pterygota</taxon>
        <taxon>Palaeoptera</taxon>
        <taxon>Odonata</taxon>
        <taxon>Epiprocta</taxon>
        <taxon>Anisoptera</taxon>
        <taxon>Libelluloidea</taxon>
        <taxon>Libellulidae</taxon>
        <taxon>Ladona</taxon>
    </lineage>
</organism>
<evidence type="ECO:0000256" key="1">
    <source>
        <dbReference type="SAM" id="MobiDB-lite"/>
    </source>
</evidence>